<protein>
    <recommendedName>
        <fullName evidence="10">Olfactory receptor family 1</fullName>
    </recommendedName>
</protein>
<evidence type="ECO:0000256" key="6">
    <source>
        <dbReference type="ARBA" id="ARBA00023170"/>
    </source>
</evidence>
<accession>A0AAW0IDF2</accession>
<dbReference type="AlphaFoldDB" id="A0AAW0IDF2"/>
<feature type="transmembrane region" description="Helical" evidence="7">
    <location>
        <begin position="84"/>
        <end position="103"/>
    </location>
</feature>
<keyword evidence="4" id="KW-0552">Olfaction</keyword>
<gene>
    <name evidence="8" type="ORF">U0070_014887</name>
</gene>
<dbReference type="InterPro" id="IPR050516">
    <property type="entry name" value="Olfactory_GPCR"/>
</dbReference>
<dbReference type="GO" id="GO:0007608">
    <property type="term" value="P:sensory perception of smell"/>
    <property type="evidence" value="ECO:0007669"/>
    <property type="project" value="UniProtKB-KW"/>
</dbReference>
<comment type="caution">
    <text evidence="8">The sequence shown here is derived from an EMBL/GenBank/DDBJ whole genome shotgun (WGS) entry which is preliminary data.</text>
</comment>
<feature type="transmembrane region" description="Helical" evidence="7">
    <location>
        <begin position="12"/>
        <end position="29"/>
    </location>
</feature>
<reference evidence="8 9" key="1">
    <citation type="journal article" date="2023" name="bioRxiv">
        <title>Conserved and derived expression patterns and positive selection on dental genes reveal complex evolutionary context of ever-growing rodent molars.</title>
        <authorList>
            <person name="Calamari Z.T."/>
            <person name="Song A."/>
            <person name="Cohen E."/>
            <person name="Akter M."/>
            <person name="Roy R.D."/>
            <person name="Hallikas O."/>
            <person name="Christensen M.M."/>
            <person name="Li P."/>
            <person name="Marangoni P."/>
            <person name="Jernvall J."/>
            <person name="Klein O.D."/>
        </authorList>
    </citation>
    <scope>NUCLEOTIDE SEQUENCE [LARGE SCALE GENOMIC DNA]</scope>
    <source>
        <strain evidence="8">V071</strain>
    </source>
</reference>
<name>A0AAW0IDF2_MYOGA</name>
<dbReference type="GO" id="GO:0005886">
    <property type="term" value="C:plasma membrane"/>
    <property type="evidence" value="ECO:0007669"/>
    <property type="project" value="UniProtKB-SubCell"/>
</dbReference>
<keyword evidence="2" id="KW-1003">Cell membrane</keyword>
<evidence type="ECO:0000313" key="8">
    <source>
        <dbReference type="EMBL" id="KAK7812554.1"/>
    </source>
</evidence>
<dbReference type="SUPFAM" id="SSF81321">
    <property type="entry name" value="Family A G protein-coupled receptor-like"/>
    <property type="match status" value="1"/>
</dbReference>
<evidence type="ECO:0000313" key="9">
    <source>
        <dbReference type="Proteomes" id="UP001488838"/>
    </source>
</evidence>
<feature type="non-terminal residue" evidence="8">
    <location>
        <position position="1"/>
    </location>
</feature>
<dbReference type="Proteomes" id="UP001488838">
    <property type="component" value="Unassembled WGS sequence"/>
</dbReference>
<comment type="subcellular location">
    <subcellularLocation>
        <location evidence="1">Cell membrane</location>
        <topology evidence="1">Multi-pass membrane protein</topology>
    </subcellularLocation>
</comment>
<feature type="transmembrane region" description="Helical" evidence="7">
    <location>
        <begin position="41"/>
        <end position="64"/>
    </location>
</feature>
<sequence>LTHLPQWKIPLFLLFLVIYLITNGAWSDLHICNDHELEIPMYLFLGSLAFLDTLLSSTVTPKMFLPRSYANLYELPSYHNKQTLCMSAYFVLSHVGGFILVFLHKVFLFRLTFCNSNLLYHIYCDIVPLLKIPCIDPSFSCYLFSLAEF</sequence>
<proteinExistence type="predicted"/>
<keyword evidence="9" id="KW-1185">Reference proteome</keyword>
<keyword evidence="7" id="KW-0472">Membrane</keyword>
<evidence type="ECO:0000256" key="3">
    <source>
        <dbReference type="ARBA" id="ARBA00022606"/>
    </source>
</evidence>
<dbReference type="EMBL" id="JBBHLL010000150">
    <property type="protein sequence ID" value="KAK7812554.1"/>
    <property type="molecule type" value="Genomic_DNA"/>
</dbReference>
<keyword evidence="5" id="KW-0297">G-protein coupled receptor</keyword>
<keyword evidence="3" id="KW-0716">Sensory transduction</keyword>
<organism evidence="8 9">
    <name type="scientific">Myodes glareolus</name>
    <name type="common">Bank vole</name>
    <name type="synonym">Clethrionomys glareolus</name>
    <dbReference type="NCBI Taxonomy" id="447135"/>
    <lineage>
        <taxon>Eukaryota</taxon>
        <taxon>Metazoa</taxon>
        <taxon>Chordata</taxon>
        <taxon>Craniata</taxon>
        <taxon>Vertebrata</taxon>
        <taxon>Euteleostomi</taxon>
        <taxon>Mammalia</taxon>
        <taxon>Eutheria</taxon>
        <taxon>Euarchontoglires</taxon>
        <taxon>Glires</taxon>
        <taxon>Rodentia</taxon>
        <taxon>Myomorpha</taxon>
        <taxon>Muroidea</taxon>
        <taxon>Cricetidae</taxon>
        <taxon>Arvicolinae</taxon>
        <taxon>Myodes</taxon>
    </lineage>
</organism>
<keyword evidence="7" id="KW-1133">Transmembrane helix</keyword>
<evidence type="ECO:0008006" key="10">
    <source>
        <dbReference type="Google" id="ProtNLM"/>
    </source>
</evidence>
<evidence type="ECO:0000256" key="4">
    <source>
        <dbReference type="ARBA" id="ARBA00022725"/>
    </source>
</evidence>
<evidence type="ECO:0000256" key="1">
    <source>
        <dbReference type="ARBA" id="ARBA00004651"/>
    </source>
</evidence>
<evidence type="ECO:0000256" key="5">
    <source>
        <dbReference type="ARBA" id="ARBA00023040"/>
    </source>
</evidence>
<dbReference type="GO" id="GO:0004930">
    <property type="term" value="F:G protein-coupled receptor activity"/>
    <property type="evidence" value="ECO:0007669"/>
    <property type="project" value="UniProtKB-KW"/>
</dbReference>
<dbReference type="PANTHER" id="PTHR26452">
    <property type="entry name" value="OLFACTORY RECEPTOR"/>
    <property type="match status" value="1"/>
</dbReference>
<evidence type="ECO:0000256" key="7">
    <source>
        <dbReference type="SAM" id="Phobius"/>
    </source>
</evidence>
<keyword evidence="6" id="KW-0675">Receptor</keyword>
<feature type="non-terminal residue" evidence="8">
    <location>
        <position position="149"/>
    </location>
</feature>
<keyword evidence="7" id="KW-0812">Transmembrane</keyword>
<keyword evidence="5" id="KW-0807">Transducer</keyword>
<evidence type="ECO:0000256" key="2">
    <source>
        <dbReference type="ARBA" id="ARBA00022475"/>
    </source>
</evidence>